<dbReference type="InterPro" id="IPR036734">
    <property type="entry name" value="Neur_chan_lig-bd_sf"/>
</dbReference>
<evidence type="ECO:0000256" key="7">
    <source>
        <dbReference type="ARBA" id="ARBA00022989"/>
    </source>
</evidence>
<dbReference type="Gene3D" id="2.70.170.10">
    <property type="entry name" value="Neurotransmitter-gated ion-channel ligand-binding domain"/>
    <property type="match status" value="1"/>
</dbReference>
<evidence type="ECO:0000256" key="4">
    <source>
        <dbReference type="ARBA" id="ARBA00022475"/>
    </source>
</evidence>
<dbReference type="PROSITE" id="PS00236">
    <property type="entry name" value="NEUROTR_ION_CHANNEL"/>
    <property type="match status" value="1"/>
</dbReference>
<protein>
    <submittedName>
        <fullName evidence="15">Neur_chan_LBD domain-containing protein</fullName>
    </submittedName>
</protein>
<evidence type="ECO:0000256" key="3">
    <source>
        <dbReference type="ARBA" id="ARBA00022448"/>
    </source>
</evidence>
<comment type="similarity">
    <text evidence="11">Belongs to the ligand-gated ion channel (TC 1.A.9) family.</text>
</comment>
<dbReference type="Pfam" id="PF02931">
    <property type="entry name" value="Neur_chan_LBD"/>
    <property type="match status" value="1"/>
</dbReference>
<evidence type="ECO:0000256" key="9">
    <source>
        <dbReference type="ARBA" id="ARBA00023136"/>
    </source>
</evidence>
<evidence type="ECO:0000259" key="12">
    <source>
        <dbReference type="Pfam" id="PF02931"/>
    </source>
</evidence>
<reference evidence="15" key="1">
    <citation type="submission" date="2016-04" db="UniProtKB">
        <authorList>
            <consortium name="WormBaseParasite"/>
        </authorList>
    </citation>
    <scope>IDENTIFICATION</scope>
</reference>
<sequence>LVKWLYFRYYSREKRHSFKKNLFDNDYVTHSICEPWNSGNQTSDLVWLESADKLLRIIGNGIVKNGYNMFRAPAQDQGKSTTVSVGIYIESMSSFRAQTMDFEVDMYLALAWHDRRLAHNCTHPILVAHKFIADRLWQPDLYFVNSKFAYLQEITTPNFMFIIYPDGLIFKSMRIDVTLSCMMDLKRFPLDKQECPILIQSFSYVENMVNLTWHVDPPNFPIGSNAEIKLNDMLITGTRYEKCNGPYPMFRGSGNWSCIRAYIIMKRLVLFHIIQTYIPTGMLVSISWMSFWLDPRASPARITLTITSLLTLTTMSNGARQDLPQVSYIKALDIWLTFSQALIFLVLLEFSFVSFFITKRNYICIHRQSLHDADFRVKDYVKVYNIKESRFFSSQNSFIYLLFDNRHRNFSIAAETS</sequence>
<keyword evidence="6" id="KW-0732">Signal</keyword>
<evidence type="ECO:0000259" key="13">
    <source>
        <dbReference type="Pfam" id="PF02932"/>
    </source>
</evidence>
<feature type="transmembrane region" description="Helical" evidence="11">
    <location>
        <begin position="334"/>
        <end position="357"/>
    </location>
</feature>
<dbReference type="CDD" id="cd19049">
    <property type="entry name" value="LGIC_TM_anion"/>
    <property type="match status" value="1"/>
</dbReference>
<feature type="domain" description="Neurotransmitter-gated ion-channel ligand-binding" evidence="12">
    <location>
        <begin position="65"/>
        <end position="242"/>
    </location>
</feature>
<dbReference type="InterPro" id="IPR018000">
    <property type="entry name" value="Neurotransmitter_ion_chnl_CS"/>
</dbReference>
<dbReference type="PANTHER" id="PTHR18945">
    <property type="entry name" value="NEUROTRANSMITTER GATED ION CHANNEL"/>
    <property type="match status" value="1"/>
</dbReference>
<evidence type="ECO:0000256" key="2">
    <source>
        <dbReference type="ARBA" id="ARBA00004236"/>
    </source>
</evidence>
<evidence type="ECO:0000256" key="10">
    <source>
        <dbReference type="ARBA" id="ARBA00023303"/>
    </source>
</evidence>
<dbReference type="WBParaSite" id="SMUV_0000786101-mRNA-1">
    <property type="protein sequence ID" value="SMUV_0000786101-mRNA-1"/>
    <property type="gene ID" value="SMUV_0000786101"/>
</dbReference>
<dbReference type="InterPro" id="IPR038050">
    <property type="entry name" value="Neuro_actylchol_rec"/>
</dbReference>
<keyword evidence="5 11" id="KW-0812">Transmembrane</keyword>
<dbReference type="InterPro" id="IPR036719">
    <property type="entry name" value="Neuro-gated_channel_TM_sf"/>
</dbReference>
<accession>A0A0N5AST0</accession>
<dbReference type="STRING" id="451379.A0A0N5AST0"/>
<evidence type="ECO:0000256" key="11">
    <source>
        <dbReference type="RuleBase" id="RU000687"/>
    </source>
</evidence>
<dbReference type="Proteomes" id="UP000046393">
    <property type="component" value="Unplaced"/>
</dbReference>
<dbReference type="InterPro" id="IPR006202">
    <property type="entry name" value="Neur_chan_lig-bd"/>
</dbReference>
<feature type="transmembrane region" description="Helical" evidence="11">
    <location>
        <begin position="269"/>
        <end position="291"/>
    </location>
</feature>
<dbReference type="GO" id="GO:0004888">
    <property type="term" value="F:transmembrane signaling receptor activity"/>
    <property type="evidence" value="ECO:0007669"/>
    <property type="project" value="InterPro"/>
</dbReference>
<dbReference type="Pfam" id="PF02932">
    <property type="entry name" value="Neur_chan_memb"/>
    <property type="match status" value="1"/>
</dbReference>
<dbReference type="PRINTS" id="PR00253">
    <property type="entry name" value="GABAARECEPTR"/>
</dbReference>
<keyword evidence="3 11" id="KW-0813">Transport</keyword>
<dbReference type="SUPFAM" id="SSF63712">
    <property type="entry name" value="Nicotinic receptor ligand binding domain-like"/>
    <property type="match status" value="1"/>
</dbReference>
<name>A0A0N5AST0_9BILA</name>
<keyword evidence="4" id="KW-1003">Cell membrane</keyword>
<comment type="subcellular location">
    <subcellularLocation>
        <location evidence="2">Cell membrane</location>
    </subcellularLocation>
    <subcellularLocation>
        <location evidence="1">Membrane</location>
        <topology evidence="1">Multi-pass membrane protein</topology>
    </subcellularLocation>
</comment>
<dbReference type="AlphaFoldDB" id="A0A0N5AST0"/>
<proteinExistence type="inferred from homology"/>
<dbReference type="InterPro" id="IPR006029">
    <property type="entry name" value="Neurotrans-gated_channel_TM"/>
</dbReference>
<dbReference type="PRINTS" id="PR00252">
    <property type="entry name" value="NRIONCHANNEL"/>
</dbReference>
<keyword evidence="9 11" id="KW-0472">Membrane</keyword>
<keyword evidence="10 11" id="KW-0407">Ion channel</keyword>
<dbReference type="Gene3D" id="1.20.58.390">
    <property type="entry name" value="Neurotransmitter-gated ion-channel transmembrane domain"/>
    <property type="match status" value="1"/>
</dbReference>
<evidence type="ECO:0000313" key="15">
    <source>
        <dbReference type="WBParaSite" id="SMUV_0000786101-mRNA-1"/>
    </source>
</evidence>
<keyword evidence="14" id="KW-1185">Reference proteome</keyword>
<evidence type="ECO:0000256" key="5">
    <source>
        <dbReference type="ARBA" id="ARBA00022692"/>
    </source>
</evidence>
<dbReference type="CDD" id="cd18987">
    <property type="entry name" value="LGIC_ECD_anion"/>
    <property type="match status" value="1"/>
</dbReference>
<keyword evidence="8 11" id="KW-0406">Ion transport</keyword>
<dbReference type="InterPro" id="IPR006028">
    <property type="entry name" value="GABAA/Glycine_rcpt"/>
</dbReference>
<dbReference type="InterPro" id="IPR006201">
    <property type="entry name" value="Neur_channel"/>
</dbReference>
<organism evidence="14 15">
    <name type="scientific">Syphacia muris</name>
    <dbReference type="NCBI Taxonomy" id="451379"/>
    <lineage>
        <taxon>Eukaryota</taxon>
        <taxon>Metazoa</taxon>
        <taxon>Ecdysozoa</taxon>
        <taxon>Nematoda</taxon>
        <taxon>Chromadorea</taxon>
        <taxon>Rhabditida</taxon>
        <taxon>Spirurina</taxon>
        <taxon>Oxyuridomorpha</taxon>
        <taxon>Oxyuroidea</taxon>
        <taxon>Oxyuridae</taxon>
        <taxon>Syphacia</taxon>
    </lineage>
</organism>
<dbReference type="GO" id="GO:0005230">
    <property type="term" value="F:extracellular ligand-gated monoatomic ion channel activity"/>
    <property type="evidence" value="ECO:0007669"/>
    <property type="project" value="InterPro"/>
</dbReference>
<evidence type="ECO:0000256" key="8">
    <source>
        <dbReference type="ARBA" id="ARBA00023065"/>
    </source>
</evidence>
<dbReference type="GO" id="GO:0005886">
    <property type="term" value="C:plasma membrane"/>
    <property type="evidence" value="ECO:0007669"/>
    <property type="project" value="UniProtKB-SubCell"/>
</dbReference>
<evidence type="ECO:0000256" key="6">
    <source>
        <dbReference type="ARBA" id="ARBA00022729"/>
    </source>
</evidence>
<evidence type="ECO:0000313" key="14">
    <source>
        <dbReference type="Proteomes" id="UP000046393"/>
    </source>
</evidence>
<dbReference type="SUPFAM" id="SSF90112">
    <property type="entry name" value="Neurotransmitter-gated ion-channel transmembrane pore"/>
    <property type="match status" value="1"/>
</dbReference>
<evidence type="ECO:0000256" key="1">
    <source>
        <dbReference type="ARBA" id="ARBA00004141"/>
    </source>
</evidence>
<keyword evidence="7 11" id="KW-1133">Transmembrane helix</keyword>
<comment type="caution">
    <text evidence="11">Lacks conserved residue(s) required for the propagation of feature annotation.</text>
</comment>
<feature type="domain" description="Neurotransmitter-gated ion-channel transmembrane" evidence="13">
    <location>
        <begin position="276"/>
        <end position="359"/>
    </location>
</feature>